<proteinExistence type="predicted"/>
<gene>
    <name evidence="2" type="ORF">GA0070622_2568</name>
</gene>
<dbReference type="InterPro" id="IPR029068">
    <property type="entry name" value="Glyas_Bleomycin-R_OHBP_Dase"/>
</dbReference>
<keyword evidence="3" id="KW-1185">Reference proteome</keyword>
<protein>
    <submittedName>
        <fullName evidence="2">Catechol 2,3-dioxygenase</fullName>
    </submittedName>
</protein>
<evidence type="ECO:0000259" key="1">
    <source>
        <dbReference type="PROSITE" id="PS51819"/>
    </source>
</evidence>
<evidence type="ECO:0000313" key="2">
    <source>
        <dbReference type="EMBL" id="SBT65570.1"/>
    </source>
</evidence>
<dbReference type="InterPro" id="IPR004360">
    <property type="entry name" value="Glyas_Fos-R_dOase_dom"/>
</dbReference>
<dbReference type="Pfam" id="PF00903">
    <property type="entry name" value="Glyoxalase"/>
    <property type="match status" value="1"/>
</dbReference>
<dbReference type="Gene3D" id="3.10.180.10">
    <property type="entry name" value="2,3-Dihydroxybiphenyl 1,2-Dioxygenase, domain 1"/>
    <property type="match status" value="1"/>
</dbReference>
<dbReference type="EMBL" id="FLRH01000003">
    <property type="protein sequence ID" value="SBT65570.1"/>
    <property type="molecule type" value="Genomic_DNA"/>
</dbReference>
<dbReference type="STRING" id="946078.GA0070622_2568"/>
<dbReference type="GO" id="GO:0051213">
    <property type="term" value="F:dioxygenase activity"/>
    <property type="evidence" value="ECO:0007669"/>
    <property type="project" value="UniProtKB-KW"/>
</dbReference>
<accession>A0A1A9B7R7</accession>
<keyword evidence="2" id="KW-0560">Oxidoreductase</keyword>
<sequence length="128" mass="13910">MLVGMSVNHVQIVSVPVSDQDRARDFYVDVLGLDLVRDNPMGPGGRWVQVAPKGAATTLTLVTWFESMPAGSLRGLVLESDDLDADVVRLRERGVVFAEDGIQVAPWGRYVTFADPDGNGIALQETRV</sequence>
<evidence type="ECO:0000313" key="3">
    <source>
        <dbReference type="Proteomes" id="UP000199558"/>
    </source>
</evidence>
<dbReference type="SUPFAM" id="SSF54593">
    <property type="entry name" value="Glyoxalase/Bleomycin resistance protein/Dihydroxybiphenyl dioxygenase"/>
    <property type="match status" value="1"/>
</dbReference>
<organism evidence="2 3">
    <name type="scientific">Micromonospora sediminicola</name>
    <dbReference type="NCBI Taxonomy" id="946078"/>
    <lineage>
        <taxon>Bacteria</taxon>
        <taxon>Bacillati</taxon>
        <taxon>Actinomycetota</taxon>
        <taxon>Actinomycetes</taxon>
        <taxon>Micromonosporales</taxon>
        <taxon>Micromonosporaceae</taxon>
        <taxon>Micromonospora</taxon>
    </lineage>
</organism>
<dbReference type="PANTHER" id="PTHR36437:SF2">
    <property type="entry name" value="GLYOXALASE_BLEOMYCIN RESISTANCE PROTEIN_DIOXYGENASE"/>
    <property type="match status" value="1"/>
</dbReference>
<dbReference type="AlphaFoldDB" id="A0A1A9B7R7"/>
<reference evidence="3" key="1">
    <citation type="submission" date="2016-06" db="EMBL/GenBank/DDBJ databases">
        <authorList>
            <person name="Varghese N."/>
            <person name="Submissions Spin"/>
        </authorList>
    </citation>
    <scope>NUCLEOTIDE SEQUENCE [LARGE SCALE GENOMIC DNA]</scope>
    <source>
        <strain evidence="3">DSM 45794</strain>
    </source>
</reference>
<keyword evidence="2" id="KW-0223">Dioxygenase</keyword>
<dbReference type="InterPro" id="IPR037523">
    <property type="entry name" value="VOC_core"/>
</dbReference>
<name>A0A1A9B7R7_9ACTN</name>
<dbReference type="PROSITE" id="PS51819">
    <property type="entry name" value="VOC"/>
    <property type="match status" value="1"/>
</dbReference>
<dbReference type="PANTHER" id="PTHR36437">
    <property type="entry name" value="GLYOXALASE/BLEOMYCIN RESISTANCE PROTEIN/DIOXYGENASE"/>
    <property type="match status" value="1"/>
</dbReference>
<feature type="domain" description="VOC" evidence="1">
    <location>
        <begin position="6"/>
        <end position="126"/>
    </location>
</feature>
<dbReference type="Proteomes" id="UP000199558">
    <property type="component" value="Unassembled WGS sequence"/>
</dbReference>